<dbReference type="Gene3D" id="3.30.70.270">
    <property type="match status" value="1"/>
</dbReference>
<dbReference type="InterPro" id="IPR050469">
    <property type="entry name" value="Diguanylate_Cyclase"/>
</dbReference>
<dbReference type="PANTHER" id="PTHR45138:SF9">
    <property type="entry name" value="DIGUANYLATE CYCLASE DGCM-RELATED"/>
    <property type="match status" value="1"/>
</dbReference>
<sequence>MAAIFTKYNRPGCIQGTMLTSIVYLLLSGLLAIFVHLTLDKVIQAQANAAQEVNISGQQRMLLQRASLFATAYLYSEDMAAKQTSLQALGAMQANHQQLLEPHYKALKSGSISPLSTELQALYFTIDNNVSDQLNAFSEQIYSVLNRQIDQGTTKLDAKALMEMAYTPLLNRLNEVVYQYESQNKVRISTLKLVQFVVFWLIVAMMFIGLLFIVFKARKQRTRTTISDILQVDVEQSNPMFNHKAFELSASKLIATARRHNETMSILAFDIDRFSRILTHQGHDMAENVLSHVAQGLLMMSRESDYLGRVADDKFVLLLPKTSAAQALCLANKIRTFFNDTHAQGAPNGMHISVSIGVTELEKEDSMLQHIISRAESALRRKVNQGSGRVCMA</sequence>
<dbReference type="RefSeq" id="WP_160179669.1">
    <property type="nucleotide sequence ID" value="NZ_CP047656.1"/>
</dbReference>
<dbReference type="OrthoDB" id="9812260at2"/>
<evidence type="ECO:0000313" key="5">
    <source>
        <dbReference type="EMBL" id="QHJ11865.1"/>
    </source>
</evidence>
<comment type="catalytic activity">
    <reaction evidence="2">
        <text>2 GTP = 3',3'-c-di-GMP + 2 diphosphate</text>
        <dbReference type="Rhea" id="RHEA:24898"/>
        <dbReference type="ChEBI" id="CHEBI:33019"/>
        <dbReference type="ChEBI" id="CHEBI:37565"/>
        <dbReference type="ChEBI" id="CHEBI:58805"/>
        <dbReference type="EC" id="2.7.7.65"/>
    </reaction>
</comment>
<keyword evidence="5" id="KW-0808">Transferase</keyword>
<accession>A0A857JIL1</accession>
<evidence type="ECO:0000256" key="3">
    <source>
        <dbReference type="SAM" id="Phobius"/>
    </source>
</evidence>
<dbReference type="InterPro" id="IPR000160">
    <property type="entry name" value="GGDEF_dom"/>
</dbReference>
<dbReference type="KEGG" id="pmes:FX988_02101"/>
<evidence type="ECO:0000256" key="1">
    <source>
        <dbReference type="ARBA" id="ARBA00012528"/>
    </source>
</evidence>
<organism evidence="5 6">
    <name type="scientific">Paraglaciecola mesophila</name>
    <dbReference type="NCBI Taxonomy" id="197222"/>
    <lineage>
        <taxon>Bacteria</taxon>
        <taxon>Pseudomonadati</taxon>
        <taxon>Pseudomonadota</taxon>
        <taxon>Gammaproteobacteria</taxon>
        <taxon>Alteromonadales</taxon>
        <taxon>Alteromonadaceae</taxon>
        <taxon>Paraglaciecola</taxon>
    </lineage>
</organism>
<dbReference type="SMART" id="SM00267">
    <property type="entry name" value="GGDEF"/>
    <property type="match status" value="1"/>
</dbReference>
<gene>
    <name evidence="5" type="ORF">FX988_02101</name>
</gene>
<dbReference type="PANTHER" id="PTHR45138">
    <property type="entry name" value="REGULATORY COMPONENTS OF SENSORY TRANSDUCTION SYSTEM"/>
    <property type="match status" value="1"/>
</dbReference>
<keyword evidence="3" id="KW-0812">Transmembrane</keyword>
<dbReference type="CDD" id="cd01949">
    <property type="entry name" value="GGDEF"/>
    <property type="match status" value="1"/>
</dbReference>
<dbReference type="EMBL" id="CP047656">
    <property type="protein sequence ID" value="QHJ11865.1"/>
    <property type="molecule type" value="Genomic_DNA"/>
</dbReference>
<protein>
    <recommendedName>
        <fullName evidence="1">diguanylate cyclase</fullName>
        <ecNumber evidence="1">2.7.7.65</ecNumber>
    </recommendedName>
</protein>
<feature type="transmembrane region" description="Helical" evidence="3">
    <location>
        <begin position="21"/>
        <end position="39"/>
    </location>
</feature>
<evidence type="ECO:0000259" key="4">
    <source>
        <dbReference type="PROSITE" id="PS50887"/>
    </source>
</evidence>
<dbReference type="AlphaFoldDB" id="A0A857JIL1"/>
<dbReference type="Proteomes" id="UP000464524">
    <property type="component" value="Chromosome"/>
</dbReference>
<dbReference type="NCBIfam" id="TIGR00254">
    <property type="entry name" value="GGDEF"/>
    <property type="match status" value="1"/>
</dbReference>
<dbReference type="Pfam" id="PF00990">
    <property type="entry name" value="GGDEF"/>
    <property type="match status" value="1"/>
</dbReference>
<reference evidence="5 6" key="1">
    <citation type="submission" date="2019-12" db="EMBL/GenBank/DDBJ databases">
        <title>Genome sequencing and assembly of endphytes of Porphyra tenera.</title>
        <authorList>
            <person name="Park J.M."/>
            <person name="Shin R."/>
            <person name="Jo S.H."/>
        </authorList>
    </citation>
    <scope>NUCLEOTIDE SEQUENCE [LARGE SCALE GENOMIC DNA]</scope>
    <source>
        <strain evidence="5 6">GPM4</strain>
    </source>
</reference>
<name>A0A857JIL1_9ALTE</name>
<evidence type="ECO:0000313" key="6">
    <source>
        <dbReference type="Proteomes" id="UP000464524"/>
    </source>
</evidence>
<keyword evidence="3" id="KW-0472">Membrane</keyword>
<feature type="domain" description="GGDEF" evidence="4">
    <location>
        <begin position="262"/>
        <end position="393"/>
    </location>
</feature>
<dbReference type="InterPro" id="IPR043128">
    <property type="entry name" value="Rev_trsase/Diguanyl_cyclase"/>
</dbReference>
<keyword evidence="5" id="KW-0548">Nucleotidyltransferase</keyword>
<feature type="transmembrane region" description="Helical" evidence="3">
    <location>
        <begin position="193"/>
        <end position="215"/>
    </location>
</feature>
<dbReference type="InterPro" id="IPR029787">
    <property type="entry name" value="Nucleotide_cyclase"/>
</dbReference>
<dbReference type="SUPFAM" id="SSF55073">
    <property type="entry name" value="Nucleotide cyclase"/>
    <property type="match status" value="1"/>
</dbReference>
<dbReference type="EC" id="2.7.7.65" evidence="1"/>
<dbReference type="PROSITE" id="PS50887">
    <property type="entry name" value="GGDEF"/>
    <property type="match status" value="1"/>
</dbReference>
<evidence type="ECO:0000256" key="2">
    <source>
        <dbReference type="ARBA" id="ARBA00034247"/>
    </source>
</evidence>
<dbReference type="GO" id="GO:0052621">
    <property type="term" value="F:diguanylate cyclase activity"/>
    <property type="evidence" value="ECO:0007669"/>
    <property type="project" value="UniProtKB-EC"/>
</dbReference>
<keyword evidence="6" id="KW-1185">Reference proteome</keyword>
<proteinExistence type="predicted"/>
<keyword evidence="3" id="KW-1133">Transmembrane helix</keyword>